<dbReference type="FunCoup" id="A0A316W2P6">
    <property type="interactions" value="165"/>
</dbReference>
<keyword evidence="10 12" id="KW-0472">Membrane</keyword>
<dbReference type="STRING" id="1522189.A0A316W2P6"/>
<feature type="transmembrane region" description="Helical" evidence="12">
    <location>
        <begin position="717"/>
        <end position="735"/>
    </location>
</feature>
<evidence type="ECO:0000256" key="12">
    <source>
        <dbReference type="RuleBase" id="RU367138"/>
    </source>
</evidence>
<keyword evidence="15" id="KW-1185">Reference proteome</keyword>
<proteinExistence type="inferred from homology"/>
<dbReference type="EMBL" id="KZ819363">
    <property type="protein sequence ID" value="PWN44146.1"/>
    <property type="molecule type" value="Genomic_DNA"/>
</dbReference>
<protein>
    <recommendedName>
        <fullName evidence="4 12">GPI ethanolamine phosphate transferase 1</fullName>
        <ecNumber evidence="12">2.-.-.-</ecNumber>
    </recommendedName>
</protein>
<feature type="domain" description="GPI ethanolamine phosphate transferase 1 C-terminal" evidence="13">
    <location>
        <begin position="541"/>
        <end position="1104"/>
    </location>
</feature>
<dbReference type="OrthoDB" id="2748310at2759"/>
<keyword evidence="5 12" id="KW-0337">GPI-anchor biosynthesis</keyword>
<evidence type="ECO:0000256" key="4">
    <source>
        <dbReference type="ARBA" id="ARBA00020831"/>
    </source>
</evidence>
<dbReference type="EC" id="2.-.-.-" evidence="12"/>
<comment type="subcellular location">
    <subcellularLocation>
        <location evidence="1 12">Endoplasmic reticulum membrane</location>
        <topology evidence="1 12">Multi-pass membrane protein</topology>
    </subcellularLocation>
</comment>
<feature type="transmembrane region" description="Helical" evidence="12">
    <location>
        <begin position="594"/>
        <end position="612"/>
    </location>
</feature>
<dbReference type="InterPro" id="IPR037671">
    <property type="entry name" value="PIGN_N"/>
</dbReference>
<evidence type="ECO:0000256" key="8">
    <source>
        <dbReference type="ARBA" id="ARBA00022824"/>
    </source>
</evidence>
<dbReference type="Proteomes" id="UP000245783">
    <property type="component" value="Unassembled WGS sequence"/>
</dbReference>
<sequence>MPAKSASKVAADAQSASVSQRTRSAGSSSSLNFLLLSLIFHLIYSASIFDIYFTSPVIHPDRRYSLADTYIDEQGASLEPLHAAQLARQETANHTAKRLVLIVGDGLRADTAFARQSLDLAPLWKRRDALDLEREKISQEEAARSYGLELRHESAQGKEAEFYAAPYLRKMALEKGSFGVSHTRVPTESRPGHVALIAGMYEDVSAVTKGWAQNPLPFDSLFNASARTYSFGSPDILPMFAKGAVPGRVLTESYDESDEDFTRDATHLDIWVLDRLKALLDRARTDSTLDIELRQPGVVFFLHLLGPDTTGHTYRPQSREYVGNAAVVDAVTKAAEQLLSDFFNDDQQTAFIFTADHGMSRKGNHGDGEPDNTRTPLIAWGKGINRPRPLSVEHVEHRQHLEWRHEQRIKDTYYQKWGAMDQIWRQDVEQADITPLMASLLGLPMPANSEGRLPLSYLNFSPEHAARAALANAQGVLEMYKVKHSQRAARMLNYMPFHKLLPEADLPPGTKRVDQIRLQIQAGRYEQAIEDSAKLLEDALEGARYLQTYDWLILCAIISAGYLGSIAHGLAFLLRTYVFRNDQLQRTRGGRGGLGFWVALPVLIALWSKFALERSPPTYFLYAIFPALFWGRALDDRHLFLAAWRALHVRYAASSHPTLSLLRGTLGRASLAIIALAVMALGYLVRPVWSVGFLVIGFFWPALAIDTNTRARHEGLLLLWPLLCTVCALFTLGGLDKEESVPFLVGSGALFFLLGLAALGLKGLYGVGAPHSTCENSGGPKVGSCANVPNTGDAHEARFSRVMRVQLIVLVVATAVTASSSYSLQRKQGLPLPNQIIAWLVLVFSITFPLTYGFRSSSGTTATTAIEAQSRGQSDRGRQPAAHRLLMIVFAFAPVFILLSIRDEALFFAIYVATLLVWARIEGALQEERFLLQRCKDDLAAADQETTSQSSTSDTHCSIATDEPRALALEDLRIVITFIFFLHVGFFGTGNIASISSFYLSPVYRLVPIFSPFLMAALLLLKILVPFVLLAAIFHVLCVTPRSAVLAQEPISTKGKLVEPSTILGPRSPGGLNLADPYALVLAASCAFEVLAITFLFAVRTEGSWLEIGRSITHFVMANLLQVFVLALAGLAGVVVGGQTSDGTSNSYKS</sequence>
<reference evidence="14 15" key="1">
    <citation type="journal article" date="2018" name="Mol. Biol. Evol.">
        <title>Broad Genomic Sampling Reveals a Smut Pathogenic Ancestry of the Fungal Clade Ustilaginomycotina.</title>
        <authorList>
            <person name="Kijpornyongpan T."/>
            <person name="Mondo S.J."/>
            <person name="Barry K."/>
            <person name="Sandor L."/>
            <person name="Lee J."/>
            <person name="Lipzen A."/>
            <person name="Pangilinan J."/>
            <person name="LaButti K."/>
            <person name="Hainaut M."/>
            <person name="Henrissat B."/>
            <person name="Grigoriev I.V."/>
            <person name="Spatafora J.W."/>
            <person name="Aime M.C."/>
        </authorList>
    </citation>
    <scope>NUCLEOTIDE SEQUENCE [LARGE SCALE GENOMIC DNA]</scope>
    <source>
        <strain evidence="14 15">MCA 4658</strain>
    </source>
</reference>
<feature type="transmembrane region" description="Helical" evidence="12">
    <location>
        <begin position="665"/>
        <end position="682"/>
    </location>
</feature>
<dbReference type="InterPro" id="IPR017850">
    <property type="entry name" value="Alkaline_phosphatase_core_sf"/>
</dbReference>
<accession>A0A316W2P6</accession>
<feature type="transmembrane region" description="Helical" evidence="12">
    <location>
        <begin position="1111"/>
        <end position="1136"/>
    </location>
</feature>
<dbReference type="PANTHER" id="PTHR12250">
    <property type="entry name" value="PHOSPHATIDYLINOSITOL GLYCAN, CLASS N"/>
    <property type="match status" value="1"/>
</dbReference>
<evidence type="ECO:0000256" key="2">
    <source>
        <dbReference type="ARBA" id="ARBA00004687"/>
    </source>
</evidence>
<feature type="transmembrane region" description="Helical" evidence="12">
    <location>
        <begin position="741"/>
        <end position="761"/>
    </location>
</feature>
<evidence type="ECO:0000256" key="5">
    <source>
        <dbReference type="ARBA" id="ARBA00022502"/>
    </source>
</evidence>
<dbReference type="RefSeq" id="XP_025371306.1">
    <property type="nucleotide sequence ID" value="XM_025516913.1"/>
</dbReference>
<keyword evidence="11" id="KW-0325">Glycoprotein</keyword>
<feature type="transmembrane region" description="Helical" evidence="12">
    <location>
        <begin position="805"/>
        <end position="824"/>
    </location>
</feature>
<evidence type="ECO:0000256" key="9">
    <source>
        <dbReference type="ARBA" id="ARBA00022989"/>
    </source>
</evidence>
<comment type="caution">
    <text evidence="12">Lacks conserved residue(s) required for the propagation of feature annotation.</text>
</comment>
<dbReference type="GO" id="GO:0005789">
    <property type="term" value="C:endoplasmic reticulum membrane"/>
    <property type="evidence" value="ECO:0007669"/>
    <property type="project" value="UniProtKB-SubCell"/>
</dbReference>
<comment type="similarity">
    <text evidence="3 12">Belongs to the PIGG/PIGN/PIGO family. PIGN subfamily.</text>
</comment>
<dbReference type="GO" id="GO:0051377">
    <property type="term" value="F:mannose-ethanolamine phosphotransferase activity"/>
    <property type="evidence" value="ECO:0007669"/>
    <property type="project" value="UniProtKB-UniRule"/>
</dbReference>
<keyword evidence="9 12" id="KW-1133">Transmembrane helix</keyword>
<dbReference type="Pfam" id="PF04987">
    <property type="entry name" value="PigN"/>
    <property type="match status" value="1"/>
</dbReference>
<evidence type="ECO:0000313" key="15">
    <source>
        <dbReference type="Proteomes" id="UP000245783"/>
    </source>
</evidence>
<evidence type="ECO:0000259" key="13">
    <source>
        <dbReference type="Pfam" id="PF04987"/>
    </source>
</evidence>
<dbReference type="UniPathway" id="UPA00196"/>
<feature type="transmembrane region" description="Helical" evidence="12">
    <location>
        <begin position="688"/>
        <end position="705"/>
    </location>
</feature>
<keyword evidence="7 12" id="KW-0812">Transmembrane</keyword>
<feature type="transmembrane region" description="Helical" evidence="12">
    <location>
        <begin position="1077"/>
        <end position="1099"/>
    </location>
</feature>
<dbReference type="InterPro" id="IPR017852">
    <property type="entry name" value="GPI_EtnP_transferase_1_C"/>
</dbReference>
<dbReference type="GeneID" id="37038783"/>
<organism evidence="14 15">
    <name type="scientific">Ceraceosorus guamensis</name>
    <dbReference type="NCBI Taxonomy" id="1522189"/>
    <lineage>
        <taxon>Eukaryota</taxon>
        <taxon>Fungi</taxon>
        <taxon>Dikarya</taxon>
        <taxon>Basidiomycota</taxon>
        <taxon>Ustilaginomycotina</taxon>
        <taxon>Exobasidiomycetes</taxon>
        <taxon>Ceraceosorales</taxon>
        <taxon>Ceraceosoraceae</taxon>
        <taxon>Ceraceosorus</taxon>
    </lineage>
</organism>
<feature type="transmembrane region" description="Helical" evidence="12">
    <location>
        <begin position="31"/>
        <end position="53"/>
    </location>
</feature>
<feature type="transmembrane region" description="Helical" evidence="12">
    <location>
        <begin position="618"/>
        <end position="635"/>
    </location>
</feature>
<evidence type="ECO:0000256" key="7">
    <source>
        <dbReference type="ARBA" id="ARBA00022692"/>
    </source>
</evidence>
<dbReference type="InParanoid" id="A0A316W2P6"/>
<dbReference type="InterPro" id="IPR007070">
    <property type="entry name" value="GPI_EtnP_transferase_1"/>
</dbReference>
<feature type="transmembrane region" description="Helical" evidence="12">
    <location>
        <begin position="905"/>
        <end position="921"/>
    </location>
</feature>
<dbReference type="SUPFAM" id="SSF53649">
    <property type="entry name" value="Alkaline phosphatase-like"/>
    <property type="match status" value="1"/>
</dbReference>
<feature type="transmembrane region" description="Helical" evidence="12">
    <location>
        <begin position="1013"/>
        <end position="1038"/>
    </location>
</feature>
<keyword evidence="8 12" id="KW-0256">Endoplasmic reticulum</keyword>
<dbReference type="PANTHER" id="PTHR12250:SF0">
    <property type="entry name" value="GPI ETHANOLAMINE PHOSPHATE TRANSFERASE 1"/>
    <property type="match status" value="1"/>
</dbReference>
<feature type="transmembrane region" description="Helical" evidence="12">
    <location>
        <begin position="836"/>
        <end position="854"/>
    </location>
</feature>
<evidence type="ECO:0000256" key="3">
    <source>
        <dbReference type="ARBA" id="ARBA00008400"/>
    </source>
</evidence>
<comment type="function">
    <text evidence="12">Ethanolamine phosphate transferase involved in glycosylphosphatidylinositol-anchor biosynthesis. Transfers ethanolamine phosphate to the first alpha-1,4-linked mannose of the glycosylphosphatidylinositol precursor of GPI-anchor.</text>
</comment>
<evidence type="ECO:0000256" key="11">
    <source>
        <dbReference type="ARBA" id="ARBA00023180"/>
    </source>
</evidence>
<evidence type="ECO:0000256" key="6">
    <source>
        <dbReference type="ARBA" id="ARBA00022679"/>
    </source>
</evidence>
<evidence type="ECO:0000256" key="10">
    <source>
        <dbReference type="ARBA" id="ARBA00023136"/>
    </source>
</evidence>
<feature type="transmembrane region" description="Helical" evidence="12">
    <location>
        <begin position="881"/>
        <end position="899"/>
    </location>
</feature>
<name>A0A316W2P6_9BASI</name>
<dbReference type="CDD" id="cd16020">
    <property type="entry name" value="GPI_EPT_1"/>
    <property type="match status" value="1"/>
</dbReference>
<comment type="pathway">
    <text evidence="2 12">Glycolipid biosynthesis; glycosylphosphatidylinositol-anchor biosynthesis.</text>
</comment>
<dbReference type="Gene3D" id="3.40.720.10">
    <property type="entry name" value="Alkaline Phosphatase, subunit A"/>
    <property type="match status" value="1"/>
</dbReference>
<feature type="transmembrane region" description="Helical" evidence="12">
    <location>
        <begin position="974"/>
        <end position="1001"/>
    </location>
</feature>
<feature type="transmembrane region" description="Helical" evidence="12">
    <location>
        <begin position="551"/>
        <end position="574"/>
    </location>
</feature>
<gene>
    <name evidence="14" type="ORF">IE81DRAFT_365119</name>
</gene>
<dbReference type="AlphaFoldDB" id="A0A316W2P6"/>
<evidence type="ECO:0000256" key="1">
    <source>
        <dbReference type="ARBA" id="ARBA00004477"/>
    </source>
</evidence>
<keyword evidence="6 12" id="KW-0808">Transferase</keyword>
<dbReference type="GO" id="GO:0006506">
    <property type="term" value="P:GPI anchor biosynthetic process"/>
    <property type="evidence" value="ECO:0007669"/>
    <property type="project" value="UniProtKB-UniPathway"/>
</dbReference>
<evidence type="ECO:0000313" key="14">
    <source>
        <dbReference type="EMBL" id="PWN44146.1"/>
    </source>
</evidence>